<keyword evidence="13" id="KW-1185">Reference proteome</keyword>
<dbReference type="OrthoDB" id="2020436at2759"/>
<dbReference type="InterPro" id="IPR042176">
    <property type="entry name" value="Pantoate_ligase_C"/>
</dbReference>
<sequence>MDLLREKNEMQEWSRAMKRAGKRVALVPTMGSLHAGHLSLVQRAKQLADVVGDLNKLQPFCVDVVFNPHDLYVRDANQSGTRLLESTTKSLQQAPNETIDDKRELNLKRQEGGHGHETWVRVEKLELPLCGRSRPGFFRGVATVVTKLFHIIEPDVALFERKDYQQWRVICRMVRDLDFAIEIIGCDLQREEDGLAMSSRNVYLSSAERLQALLVKQEITSASGRVDYIEMSEQESLRPLQFVDCLAVLCVAAWFGRVRLIDNIELEPSQPQ</sequence>
<dbReference type="InterPro" id="IPR014729">
    <property type="entry name" value="Rossmann-like_a/b/a_fold"/>
</dbReference>
<dbReference type="HAMAP" id="MF_00158">
    <property type="entry name" value="PanC"/>
    <property type="match status" value="1"/>
</dbReference>
<comment type="similarity">
    <text evidence="2">Belongs to the pantothenate synthetase family.</text>
</comment>
<dbReference type="PANTHER" id="PTHR21299:SF1">
    <property type="entry name" value="PANTOATE--BETA-ALANINE LIGASE"/>
    <property type="match status" value="1"/>
</dbReference>
<evidence type="ECO:0000256" key="7">
    <source>
        <dbReference type="ARBA" id="ARBA00022741"/>
    </source>
</evidence>
<dbReference type="InterPro" id="IPR003721">
    <property type="entry name" value="Pantoate_ligase"/>
</dbReference>
<comment type="pathway">
    <text evidence="1">Cofactor biosynthesis; (R)-pantothenate biosynthesis; (R)-pantothenate from (R)-pantoate and beta-alanine: step 1/1.</text>
</comment>
<protein>
    <recommendedName>
        <fullName evidence="4">Pantoate--beta-alanine ligase</fullName>
        <ecNumber evidence="3">6.3.2.1</ecNumber>
    </recommendedName>
    <alternativeName>
        <fullName evidence="10">Pantoate-activating enzyme</fullName>
    </alternativeName>
    <alternativeName>
        <fullName evidence="9">Pantothenate synthetase</fullName>
    </alternativeName>
</protein>
<evidence type="ECO:0000256" key="8">
    <source>
        <dbReference type="ARBA" id="ARBA00022840"/>
    </source>
</evidence>
<dbReference type="EC" id="6.3.2.1" evidence="3"/>
<evidence type="ECO:0000256" key="3">
    <source>
        <dbReference type="ARBA" id="ARBA00012219"/>
    </source>
</evidence>
<keyword evidence="8" id="KW-0067">ATP-binding</keyword>
<dbReference type="GO" id="GO:0004592">
    <property type="term" value="F:pantoate-beta-alanine ligase activity"/>
    <property type="evidence" value="ECO:0007669"/>
    <property type="project" value="UniProtKB-EC"/>
</dbReference>
<dbReference type="Proteomes" id="UP000886520">
    <property type="component" value="Chromosome 7"/>
</dbReference>
<proteinExistence type="inferred from homology"/>
<dbReference type="GO" id="GO:0015940">
    <property type="term" value="P:pantothenate biosynthetic process"/>
    <property type="evidence" value="ECO:0007669"/>
    <property type="project" value="UniProtKB-KW"/>
</dbReference>
<name>A0A9D4V0Q6_ADICA</name>
<dbReference type="GO" id="GO:0005524">
    <property type="term" value="F:ATP binding"/>
    <property type="evidence" value="ECO:0007669"/>
    <property type="project" value="UniProtKB-KW"/>
</dbReference>
<evidence type="ECO:0000256" key="4">
    <source>
        <dbReference type="ARBA" id="ARBA00015647"/>
    </source>
</evidence>
<evidence type="ECO:0000313" key="13">
    <source>
        <dbReference type="Proteomes" id="UP000886520"/>
    </source>
</evidence>
<evidence type="ECO:0000256" key="11">
    <source>
        <dbReference type="ARBA" id="ARBA00048258"/>
    </source>
</evidence>
<accession>A0A9D4V0Q6</accession>
<comment type="catalytic activity">
    <reaction evidence="11">
        <text>(R)-pantoate + beta-alanine + ATP = (R)-pantothenate + AMP + diphosphate + H(+)</text>
        <dbReference type="Rhea" id="RHEA:10912"/>
        <dbReference type="ChEBI" id="CHEBI:15378"/>
        <dbReference type="ChEBI" id="CHEBI:15980"/>
        <dbReference type="ChEBI" id="CHEBI:29032"/>
        <dbReference type="ChEBI" id="CHEBI:30616"/>
        <dbReference type="ChEBI" id="CHEBI:33019"/>
        <dbReference type="ChEBI" id="CHEBI:57966"/>
        <dbReference type="ChEBI" id="CHEBI:456215"/>
        <dbReference type="EC" id="6.3.2.1"/>
    </reaction>
</comment>
<comment type="caution">
    <text evidence="12">The sequence shown here is derived from an EMBL/GenBank/DDBJ whole genome shotgun (WGS) entry which is preliminary data.</text>
</comment>
<organism evidence="12 13">
    <name type="scientific">Adiantum capillus-veneris</name>
    <name type="common">Maidenhair fern</name>
    <dbReference type="NCBI Taxonomy" id="13818"/>
    <lineage>
        <taxon>Eukaryota</taxon>
        <taxon>Viridiplantae</taxon>
        <taxon>Streptophyta</taxon>
        <taxon>Embryophyta</taxon>
        <taxon>Tracheophyta</taxon>
        <taxon>Polypodiopsida</taxon>
        <taxon>Polypodiidae</taxon>
        <taxon>Polypodiales</taxon>
        <taxon>Pteridineae</taxon>
        <taxon>Pteridaceae</taxon>
        <taxon>Vittarioideae</taxon>
        <taxon>Adiantum</taxon>
    </lineage>
</organism>
<evidence type="ECO:0000256" key="2">
    <source>
        <dbReference type="ARBA" id="ARBA00009256"/>
    </source>
</evidence>
<dbReference type="GO" id="GO:0005829">
    <property type="term" value="C:cytosol"/>
    <property type="evidence" value="ECO:0007669"/>
    <property type="project" value="TreeGrafter"/>
</dbReference>
<evidence type="ECO:0000256" key="6">
    <source>
        <dbReference type="ARBA" id="ARBA00022655"/>
    </source>
</evidence>
<dbReference type="Gene3D" id="3.30.1300.10">
    <property type="entry name" value="Pantoate-beta-alanine ligase, C-terminal domain"/>
    <property type="match status" value="2"/>
</dbReference>
<gene>
    <name evidence="12" type="ORF">GOP47_0007358</name>
</gene>
<keyword evidence="6" id="KW-0566">Pantothenate biosynthesis</keyword>
<keyword evidence="5" id="KW-0436">Ligase</keyword>
<evidence type="ECO:0000256" key="10">
    <source>
        <dbReference type="ARBA" id="ARBA00032806"/>
    </source>
</evidence>
<dbReference type="SUPFAM" id="SSF52374">
    <property type="entry name" value="Nucleotidylyl transferase"/>
    <property type="match status" value="1"/>
</dbReference>
<evidence type="ECO:0000256" key="1">
    <source>
        <dbReference type="ARBA" id="ARBA00004990"/>
    </source>
</evidence>
<dbReference type="EMBL" id="JABFUD020000007">
    <property type="protein sequence ID" value="KAI5077534.1"/>
    <property type="molecule type" value="Genomic_DNA"/>
</dbReference>
<evidence type="ECO:0000256" key="9">
    <source>
        <dbReference type="ARBA" id="ARBA00029902"/>
    </source>
</evidence>
<evidence type="ECO:0000313" key="12">
    <source>
        <dbReference type="EMBL" id="KAI5077534.1"/>
    </source>
</evidence>
<dbReference type="AlphaFoldDB" id="A0A9D4V0Q6"/>
<dbReference type="Gene3D" id="3.40.50.620">
    <property type="entry name" value="HUPs"/>
    <property type="match status" value="1"/>
</dbReference>
<dbReference type="Pfam" id="PF02569">
    <property type="entry name" value="Pantoate_ligase"/>
    <property type="match status" value="1"/>
</dbReference>
<reference evidence="12" key="1">
    <citation type="submission" date="2021-01" db="EMBL/GenBank/DDBJ databases">
        <title>Adiantum capillus-veneris genome.</title>
        <authorList>
            <person name="Fang Y."/>
            <person name="Liao Q."/>
        </authorList>
    </citation>
    <scope>NUCLEOTIDE SEQUENCE</scope>
    <source>
        <strain evidence="12">H3</strain>
        <tissue evidence="12">Leaf</tissue>
    </source>
</reference>
<evidence type="ECO:0000256" key="5">
    <source>
        <dbReference type="ARBA" id="ARBA00022598"/>
    </source>
</evidence>
<keyword evidence="7" id="KW-0547">Nucleotide-binding</keyword>
<dbReference type="PANTHER" id="PTHR21299">
    <property type="entry name" value="CYTIDYLATE KINASE/PANTOATE-BETA-ALANINE LIGASE"/>
    <property type="match status" value="1"/>
</dbReference>